<protein>
    <submittedName>
        <fullName evidence="1">Uncharacterized protein</fullName>
    </submittedName>
</protein>
<reference evidence="2" key="2">
    <citation type="submission" date="2024-01" db="EMBL/GenBank/DDBJ databases">
        <title>Roseobacter fucihabitans sp. nov., isolated from the brown alga Fucus spiralis.</title>
        <authorList>
            <person name="Hahnke S."/>
            <person name="Berger M."/>
            <person name="Schlingloff A."/>
            <person name="Athale I."/>
            <person name="Neumann-Schaal M."/>
            <person name="Adenaya A."/>
            <person name="Poehlein A."/>
            <person name="Daniel R."/>
            <person name="Pertersen J."/>
            <person name="Brinkhoff T."/>
        </authorList>
    </citation>
    <scope>NUCLEOTIDE SEQUENCE [LARGE SCALE GENOMIC DNA]</scope>
    <source>
        <strain evidence="2">B14</strain>
    </source>
</reference>
<organism evidence="1 2">
    <name type="scientific">Roseobacter fucihabitans</name>
    <dbReference type="NCBI Taxonomy" id="1537242"/>
    <lineage>
        <taxon>Bacteria</taxon>
        <taxon>Pseudomonadati</taxon>
        <taxon>Pseudomonadota</taxon>
        <taxon>Alphaproteobacteria</taxon>
        <taxon>Rhodobacterales</taxon>
        <taxon>Roseobacteraceae</taxon>
        <taxon>Roseobacter</taxon>
    </lineage>
</organism>
<sequence length="85" mass="9875">MIRFHWRTYLINGPRDKNMAYFFSPKIIFRHENEPSESPQPKGFGNAPSGFFQNFAMQRLNGAFTGINAAAWQLYVDDLCDLRSQ</sequence>
<dbReference type="Proteomes" id="UP001318682">
    <property type="component" value="Chromosome"/>
</dbReference>
<dbReference type="EMBL" id="CP143423">
    <property type="protein sequence ID" value="WVX51270.1"/>
    <property type="molecule type" value="Genomic_DNA"/>
</dbReference>
<reference evidence="1 2" key="1">
    <citation type="submission" date="2015-07" db="EMBL/GenBank/DDBJ databases">
        <authorList>
            <person name="Voget S."/>
            <person name="Dogs M."/>
            <person name="Brinkhoff T.H."/>
            <person name="Daniel R."/>
        </authorList>
    </citation>
    <scope>NUCLEOTIDE SEQUENCE [LARGE SCALE GENOMIC DNA]</scope>
    <source>
        <strain evidence="1 2">B14</strain>
    </source>
</reference>
<evidence type="ECO:0000313" key="1">
    <source>
        <dbReference type="EMBL" id="WVX51270.1"/>
    </source>
</evidence>
<accession>A0ABZ2C105</accession>
<proteinExistence type="predicted"/>
<evidence type="ECO:0000313" key="2">
    <source>
        <dbReference type="Proteomes" id="UP001318682"/>
    </source>
</evidence>
<gene>
    <name evidence="1" type="ORF">ROLI_043710</name>
</gene>
<keyword evidence="2" id="KW-1185">Reference proteome</keyword>
<name>A0ABZ2C105_9RHOB</name>